<dbReference type="AlphaFoldDB" id="A0A9X9S297"/>
<dbReference type="InterPro" id="IPR044946">
    <property type="entry name" value="Restrct_endonuc_typeI_TRD_sf"/>
</dbReference>
<keyword evidence="6" id="KW-0378">Hydrolase</keyword>
<dbReference type="SUPFAM" id="SSF116734">
    <property type="entry name" value="DNA methylase specificity domain"/>
    <property type="match status" value="2"/>
</dbReference>
<evidence type="ECO:0000256" key="1">
    <source>
        <dbReference type="ARBA" id="ARBA00010923"/>
    </source>
</evidence>
<dbReference type="PANTHER" id="PTHR43140:SF1">
    <property type="entry name" value="TYPE I RESTRICTION ENZYME ECOKI SPECIFICITY SUBUNIT"/>
    <property type="match status" value="1"/>
</dbReference>
<dbReference type="GO" id="GO:0004519">
    <property type="term" value="F:endonuclease activity"/>
    <property type="evidence" value="ECO:0007669"/>
    <property type="project" value="UniProtKB-KW"/>
</dbReference>
<evidence type="ECO:0000313" key="7">
    <source>
        <dbReference type="Proteomes" id="UP001163096"/>
    </source>
</evidence>
<dbReference type="RefSeq" id="WP_268185678.1">
    <property type="nucleotide sequence ID" value="NZ_CP113361.1"/>
</dbReference>
<feature type="domain" description="Type I restriction modification DNA specificity" evidence="5">
    <location>
        <begin position="19"/>
        <end position="177"/>
    </location>
</feature>
<gene>
    <name evidence="6" type="ORF">OU421_08560</name>
</gene>
<dbReference type="REBASE" id="679373">
    <property type="entry name" value="S.Mor3596ORF8540P"/>
</dbReference>
<keyword evidence="7" id="KW-1185">Reference proteome</keyword>
<dbReference type="CDD" id="cd17517">
    <property type="entry name" value="RMtype1_S_EcoKI_StySPI-TRD2-CR2_like"/>
    <property type="match status" value="1"/>
</dbReference>
<dbReference type="GO" id="GO:0003677">
    <property type="term" value="F:DNA binding"/>
    <property type="evidence" value="ECO:0007669"/>
    <property type="project" value="UniProtKB-KW"/>
</dbReference>
<organism evidence="6 7">
    <name type="scientific">Methanogenium organophilum</name>
    <dbReference type="NCBI Taxonomy" id="2199"/>
    <lineage>
        <taxon>Archaea</taxon>
        <taxon>Methanobacteriati</taxon>
        <taxon>Methanobacteriota</taxon>
        <taxon>Stenosarchaea group</taxon>
        <taxon>Methanomicrobia</taxon>
        <taxon>Methanomicrobiales</taxon>
        <taxon>Methanomicrobiaceae</taxon>
        <taxon>Methanogenium</taxon>
    </lineage>
</organism>
<evidence type="ECO:0000256" key="4">
    <source>
        <dbReference type="SAM" id="MobiDB-lite"/>
    </source>
</evidence>
<name>A0A9X9S297_METOG</name>
<dbReference type="InterPro" id="IPR000055">
    <property type="entry name" value="Restrct_endonuc_typeI_TRD"/>
</dbReference>
<dbReference type="GeneID" id="76835148"/>
<evidence type="ECO:0000313" key="6">
    <source>
        <dbReference type="EMBL" id="WAI00479.1"/>
    </source>
</evidence>
<dbReference type="Proteomes" id="UP001163096">
    <property type="component" value="Chromosome"/>
</dbReference>
<accession>A0A9X9S297</accession>
<dbReference type="GO" id="GO:0016787">
    <property type="term" value="F:hydrolase activity"/>
    <property type="evidence" value="ECO:0007669"/>
    <property type="project" value="UniProtKB-KW"/>
</dbReference>
<evidence type="ECO:0000256" key="3">
    <source>
        <dbReference type="ARBA" id="ARBA00023125"/>
    </source>
</evidence>
<dbReference type="InterPro" id="IPR051212">
    <property type="entry name" value="Type-I_RE_S_subunit"/>
</dbReference>
<feature type="compositionally biased region" description="Basic and acidic residues" evidence="4">
    <location>
        <begin position="480"/>
        <end position="490"/>
    </location>
</feature>
<dbReference type="EC" id="3.1.21.-" evidence="6"/>
<dbReference type="KEGG" id="mou:OU421_08560"/>
<protein>
    <submittedName>
        <fullName evidence="6">Restriction endonuclease subunit S</fullName>
        <ecNumber evidence="6">3.1.21.-</ecNumber>
    </submittedName>
</protein>
<dbReference type="Gene3D" id="3.90.220.20">
    <property type="entry name" value="DNA methylase specificity domains"/>
    <property type="match status" value="2"/>
</dbReference>
<dbReference type="Pfam" id="PF01420">
    <property type="entry name" value="Methylase_S"/>
    <property type="match status" value="2"/>
</dbReference>
<proteinExistence type="inferred from homology"/>
<feature type="region of interest" description="Disordered" evidence="4">
    <location>
        <begin position="480"/>
        <end position="504"/>
    </location>
</feature>
<dbReference type="EMBL" id="CP113361">
    <property type="protein sequence ID" value="WAI00479.1"/>
    <property type="molecule type" value="Genomic_DNA"/>
</dbReference>
<dbReference type="PANTHER" id="PTHR43140">
    <property type="entry name" value="TYPE-1 RESTRICTION ENZYME ECOKI SPECIFICITY PROTEIN"/>
    <property type="match status" value="1"/>
</dbReference>
<keyword evidence="6" id="KW-0255">Endonuclease</keyword>
<sequence>MNTILENTEESQSGLCELPDGWIITQVNNIYSIKGGGTPSTKNDEYWDGDIPWITSADIDESHVIVPRKTVSILGIQNSATNLVPKNSIIVVTRVGLGKIALTENELCFSQDCHALICNQNLIYPKYGLYYLAQKVQLFKYHNRGTTISGVTTKQLKELPFFLPPLPEQHRIVEKIEEEFTRLDAGVSALKKAKALIPKYRQSVLKAAMCGDLTEEWRAEHPDVESADALVERIETQYQKTNVHTNNLPDYSLPESWTWIDLANLAWDSGYGTSIKCDSSWEGHPILRIPNISNNKISLDKLKYAPASEDLDESKKLEKGDLLIIRTNGSKDLIGRSAIVMSNFDSPHYFASYLIRYRLIEREIIWHWLGLIWNSNYIRNKIEKMAATTAGQYNINLKKLNSLSFPIPPLPEQHEIVCEIERRFSVIDEMEKAVDDSLVKAERLRQSILKKAFEGRLVPQNPDDEPASVLLERIKAEKEQRAAEEKSWKRDLKKQKTKKKAKTK</sequence>
<evidence type="ECO:0000256" key="2">
    <source>
        <dbReference type="ARBA" id="ARBA00022747"/>
    </source>
</evidence>
<dbReference type="GO" id="GO:0009307">
    <property type="term" value="P:DNA restriction-modification system"/>
    <property type="evidence" value="ECO:0007669"/>
    <property type="project" value="UniProtKB-KW"/>
</dbReference>
<keyword evidence="3" id="KW-0238">DNA-binding</keyword>
<keyword evidence="2" id="KW-0680">Restriction system</keyword>
<comment type="similarity">
    <text evidence="1">Belongs to the type-I restriction system S methylase family.</text>
</comment>
<evidence type="ECO:0000259" key="5">
    <source>
        <dbReference type="Pfam" id="PF01420"/>
    </source>
</evidence>
<feature type="compositionally biased region" description="Basic residues" evidence="4">
    <location>
        <begin position="491"/>
        <end position="504"/>
    </location>
</feature>
<keyword evidence="6" id="KW-0540">Nuclease</keyword>
<feature type="domain" description="Type I restriction modification DNA specificity" evidence="5">
    <location>
        <begin position="282"/>
        <end position="417"/>
    </location>
</feature>
<reference evidence="6" key="1">
    <citation type="submission" date="2022-11" db="EMBL/GenBank/DDBJ databases">
        <title>Complete genome sequence of Methanogenium organophilum DSM 3596.</title>
        <authorList>
            <person name="Chen S.-C."/>
            <person name="Lai S.-J."/>
            <person name="You Y.-T."/>
        </authorList>
    </citation>
    <scope>NUCLEOTIDE SEQUENCE</scope>
    <source>
        <strain evidence="6">DSM 3596</strain>
    </source>
</reference>